<reference evidence="1" key="1">
    <citation type="submission" date="2023-01" db="EMBL/GenBank/DDBJ databases">
        <authorList>
            <person name="Piombo E."/>
        </authorList>
    </citation>
    <scope>NUCLEOTIDE SEQUENCE</scope>
</reference>
<dbReference type="AlphaFoldDB" id="A0AA35M603"/>
<name>A0AA35M603_9HYPO</name>
<accession>A0AA35M603</accession>
<organism evidence="1 2">
    <name type="scientific">Clonostachys chloroleuca</name>
    <dbReference type="NCBI Taxonomy" id="1926264"/>
    <lineage>
        <taxon>Eukaryota</taxon>
        <taxon>Fungi</taxon>
        <taxon>Dikarya</taxon>
        <taxon>Ascomycota</taxon>
        <taxon>Pezizomycotina</taxon>
        <taxon>Sordariomycetes</taxon>
        <taxon>Hypocreomycetidae</taxon>
        <taxon>Hypocreales</taxon>
        <taxon>Bionectriaceae</taxon>
        <taxon>Clonostachys</taxon>
    </lineage>
</organism>
<gene>
    <name evidence="1" type="ORF">CCHLO57077_00018468</name>
</gene>
<protein>
    <submittedName>
        <fullName evidence="1">Uncharacterized protein</fullName>
    </submittedName>
</protein>
<evidence type="ECO:0000313" key="1">
    <source>
        <dbReference type="EMBL" id="CAI6091078.1"/>
    </source>
</evidence>
<proteinExistence type="predicted"/>
<dbReference type="EMBL" id="CABFNP030001080">
    <property type="protein sequence ID" value="CAI6091078.1"/>
    <property type="molecule type" value="Genomic_DNA"/>
</dbReference>
<dbReference type="Proteomes" id="UP001160390">
    <property type="component" value="Unassembled WGS sequence"/>
</dbReference>
<sequence>MLGVRLAAGQVIQSTFCTREELVGCIHLALIFIKAWIEEERHAIPGGWILSKCLVGGGDVGKGLGVQLDSFPGLANLDAKDQIVIVAGVRGEGRDAACVGDNLGDPGVHRRLLPPARFVQFRHSDLSIMLVEG</sequence>
<keyword evidence="2" id="KW-1185">Reference proteome</keyword>
<comment type="caution">
    <text evidence="1">The sequence shown here is derived from an EMBL/GenBank/DDBJ whole genome shotgun (WGS) entry which is preliminary data.</text>
</comment>
<evidence type="ECO:0000313" key="2">
    <source>
        <dbReference type="Proteomes" id="UP001160390"/>
    </source>
</evidence>